<feature type="compositionally biased region" description="Acidic residues" evidence="1">
    <location>
        <begin position="401"/>
        <end position="410"/>
    </location>
</feature>
<proteinExistence type="predicted"/>
<dbReference type="Proteomes" id="UP000002640">
    <property type="component" value="Unassembled WGS sequence"/>
</dbReference>
<organism evidence="2 3">
    <name type="scientific">Phytophthora sojae (strain P6497)</name>
    <name type="common">Soybean stem and root rot agent</name>
    <name type="synonym">Phytophthora megasperma f. sp. glycines</name>
    <dbReference type="NCBI Taxonomy" id="1094619"/>
    <lineage>
        <taxon>Eukaryota</taxon>
        <taxon>Sar</taxon>
        <taxon>Stramenopiles</taxon>
        <taxon>Oomycota</taxon>
        <taxon>Peronosporomycetes</taxon>
        <taxon>Peronosporales</taxon>
        <taxon>Peronosporaceae</taxon>
        <taxon>Phytophthora</taxon>
    </lineage>
</organism>
<name>G4YE18_PHYSP</name>
<sequence>RSRGADAEADAQLRAQVGFYVRLRAALFANSGSTNVDAVDTVALAVLADDALLPRELPATVTLLPLPDALRVVAAPAHDLFTVPAASARSSTKRPTTRSASKTYTFSLPDKCPAAIRRDINKIVKQADAQGKTPPRMSYTWVGQRAWYDPQEHPALHVAHWRFWMHWRDAFFACALYAPSDECTAHRKKKSNAGLARLVFVSLNIIEFGFYGYLDLFENRSHDNLMWLGGKAAHRSTAAKANAKSSSDATVATDLATLYRHERGRYDAIIARALDPFRVDEDGYQSISELLEQTKALDPTKPPHLRLSEEALARVVIDVTGGDPPNPSWVGNKSTGTWKLLLGNDRIRALAKKLAPLAKKGKQPFPPQKAYDEAKEQRDDYSDFADDENMFTELPPTSHSDEEDDGEPEELSEKLPEAEVDQDQEDDEEDEQADQEDEEEHSSGANEPTDDDKKSSAGDEADDSAAKKKRAASSATPKS</sequence>
<accession>G4YE18</accession>
<keyword evidence="3" id="KW-1185">Reference proteome</keyword>
<feature type="compositionally biased region" description="Acidic residues" evidence="1">
    <location>
        <begin position="418"/>
        <end position="440"/>
    </location>
</feature>
<dbReference type="EMBL" id="JH159151">
    <property type="protein sequence ID" value="EGZ29599.1"/>
    <property type="molecule type" value="Genomic_DNA"/>
</dbReference>
<feature type="non-terminal residue" evidence="2">
    <location>
        <position position="1"/>
    </location>
</feature>
<evidence type="ECO:0000313" key="3">
    <source>
        <dbReference type="Proteomes" id="UP000002640"/>
    </source>
</evidence>
<dbReference type="AlphaFoldDB" id="G4YE18"/>
<feature type="region of interest" description="Disordered" evidence="1">
    <location>
        <begin position="358"/>
        <end position="479"/>
    </location>
</feature>
<evidence type="ECO:0000256" key="1">
    <source>
        <dbReference type="SAM" id="MobiDB-lite"/>
    </source>
</evidence>
<feature type="compositionally biased region" description="Basic and acidic residues" evidence="1">
    <location>
        <begin position="370"/>
        <end position="381"/>
    </location>
</feature>
<reference evidence="2 3" key="1">
    <citation type="journal article" date="2006" name="Science">
        <title>Phytophthora genome sequences uncover evolutionary origins and mechanisms of pathogenesis.</title>
        <authorList>
            <person name="Tyler B.M."/>
            <person name="Tripathy S."/>
            <person name="Zhang X."/>
            <person name="Dehal P."/>
            <person name="Jiang R.H."/>
            <person name="Aerts A."/>
            <person name="Arredondo F.D."/>
            <person name="Baxter L."/>
            <person name="Bensasson D."/>
            <person name="Beynon J.L."/>
            <person name="Chapman J."/>
            <person name="Damasceno C.M."/>
            <person name="Dorrance A.E."/>
            <person name="Dou D."/>
            <person name="Dickerman A.W."/>
            <person name="Dubchak I.L."/>
            <person name="Garbelotto M."/>
            <person name="Gijzen M."/>
            <person name="Gordon S.G."/>
            <person name="Govers F."/>
            <person name="Grunwald N.J."/>
            <person name="Huang W."/>
            <person name="Ivors K.L."/>
            <person name="Jones R.W."/>
            <person name="Kamoun S."/>
            <person name="Krampis K."/>
            <person name="Lamour K.H."/>
            <person name="Lee M.K."/>
            <person name="McDonald W.H."/>
            <person name="Medina M."/>
            <person name="Meijer H.J."/>
            <person name="Nordberg E.K."/>
            <person name="Maclean D.J."/>
            <person name="Ospina-Giraldo M.D."/>
            <person name="Morris P.F."/>
            <person name="Phuntumart V."/>
            <person name="Putnam N.H."/>
            <person name="Rash S."/>
            <person name="Rose J.K."/>
            <person name="Sakihama Y."/>
            <person name="Salamov A.A."/>
            <person name="Savidor A."/>
            <person name="Scheuring C.F."/>
            <person name="Smith B.M."/>
            <person name="Sobral B.W."/>
            <person name="Terry A."/>
            <person name="Torto-Alalibo T.A."/>
            <person name="Win J."/>
            <person name="Xu Z."/>
            <person name="Zhang H."/>
            <person name="Grigoriev I.V."/>
            <person name="Rokhsar D.S."/>
            <person name="Boore J.L."/>
        </authorList>
    </citation>
    <scope>NUCLEOTIDE SEQUENCE [LARGE SCALE GENOMIC DNA]</scope>
    <source>
        <strain evidence="2 3">P6497</strain>
    </source>
</reference>
<evidence type="ECO:0000313" key="2">
    <source>
        <dbReference type="EMBL" id="EGZ29599.1"/>
    </source>
</evidence>
<dbReference type="KEGG" id="psoj:PHYSODRAFT_455232"/>
<protein>
    <submittedName>
        <fullName evidence="2">Uncharacterized protein</fullName>
    </submittedName>
</protein>
<dbReference type="InParanoid" id="G4YE18"/>
<dbReference type="RefSeq" id="XP_009516874.1">
    <property type="nucleotide sequence ID" value="XM_009518579.1"/>
</dbReference>
<dbReference type="GeneID" id="20653056"/>
<feature type="non-terminal residue" evidence="2">
    <location>
        <position position="479"/>
    </location>
</feature>
<gene>
    <name evidence="2" type="ORF">PHYSODRAFT_455232</name>
</gene>